<comment type="caution">
    <text evidence="1">The sequence shown here is derived from an EMBL/GenBank/DDBJ whole genome shotgun (WGS) entry which is preliminary data.</text>
</comment>
<dbReference type="PANTHER" id="PTHR36503:SF2">
    <property type="entry name" value="BLR2408 PROTEIN"/>
    <property type="match status" value="1"/>
</dbReference>
<dbReference type="Gene3D" id="3.10.180.10">
    <property type="entry name" value="2,3-Dihydroxybiphenyl 1,2-Dioxygenase, domain 1"/>
    <property type="match status" value="1"/>
</dbReference>
<name>A0A6I4IV70_9FLAO</name>
<dbReference type="SUPFAM" id="SSF54593">
    <property type="entry name" value="Glyoxalase/Bleomycin resistance protein/Dihydroxybiphenyl dioxygenase"/>
    <property type="match status" value="1"/>
</dbReference>
<reference evidence="2" key="1">
    <citation type="submission" date="2019-05" db="EMBL/GenBank/DDBJ databases">
        <title>Flavobacterium profundi sp. nov., isolated from a deep-sea seamount.</title>
        <authorList>
            <person name="Zhang D.-C."/>
        </authorList>
    </citation>
    <scope>NUCLEOTIDE SEQUENCE [LARGE SCALE GENOMIC DNA]</scope>
    <source>
        <strain evidence="2">TP390</strain>
    </source>
</reference>
<dbReference type="Proteomes" id="UP000431264">
    <property type="component" value="Unassembled WGS sequence"/>
</dbReference>
<dbReference type="PANTHER" id="PTHR36503">
    <property type="entry name" value="BLR2520 PROTEIN"/>
    <property type="match status" value="1"/>
</dbReference>
<keyword evidence="2" id="KW-1185">Reference proteome</keyword>
<proteinExistence type="predicted"/>
<dbReference type="RefSeq" id="WP_140999231.1">
    <property type="nucleotide sequence ID" value="NZ_VDCZ01000016.1"/>
</dbReference>
<dbReference type="OrthoDB" id="9798430at2"/>
<gene>
    <name evidence="1" type="ORF">GOQ30_16675</name>
</gene>
<evidence type="ECO:0000313" key="1">
    <source>
        <dbReference type="EMBL" id="MVO10807.1"/>
    </source>
</evidence>
<dbReference type="AlphaFoldDB" id="A0A6I4IV70"/>
<protein>
    <submittedName>
        <fullName evidence="1">Glyoxalase/bleomycin resistance/extradiol dioxygenase family protein</fullName>
    </submittedName>
</protein>
<dbReference type="GO" id="GO:0051213">
    <property type="term" value="F:dioxygenase activity"/>
    <property type="evidence" value="ECO:0007669"/>
    <property type="project" value="UniProtKB-KW"/>
</dbReference>
<organism evidence="1 2">
    <name type="scientific">Flavobacterium profundi</name>
    <dbReference type="NCBI Taxonomy" id="1774945"/>
    <lineage>
        <taxon>Bacteria</taxon>
        <taxon>Pseudomonadati</taxon>
        <taxon>Bacteroidota</taxon>
        <taxon>Flavobacteriia</taxon>
        <taxon>Flavobacteriales</taxon>
        <taxon>Flavobacteriaceae</taxon>
        <taxon>Flavobacterium</taxon>
    </lineage>
</organism>
<sequence>MKQIFINLPVKNTAAAVHFYTQLGCITNPLFTFENQKCMTWGAHIYIMLQTHEMFFSNSTETLSNTKTLPQVTFTLPVDTIEMMHLSIEKALKAGGKEIFPAITETFMQGRNIEDENGHRWCILYLDIEKFKETAGK</sequence>
<evidence type="ECO:0000313" key="2">
    <source>
        <dbReference type="Proteomes" id="UP000431264"/>
    </source>
</evidence>
<keyword evidence="1" id="KW-0223">Dioxygenase</keyword>
<keyword evidence="1" id="KW-0560">Oxidoreductase</keyword>
<dbReference type="EMBL" id="WQLW01000016">
    <property type="protein sequence ID" value="MVO10807.1"/>
    <property type="molecule type" value="Genomic_DNA"/>
</dbReference>
<accession>A0A6I4IV70</accession>
<dbReference type="InterPro" id="IPR029068">
    <property type="entry name" value="Glyas_Bleomycin-R_OHBP_Dase"/>
</dbReference>